<protein>
    <submittedName>
        <fullName evidence="2">Uncharacterized protein</fullName>
    </submittedName>
</protein>
<evidence type="ECO:0000313" key="2">
    <source>
        <dbReference type="EMBL" id="RQH01765.1"/>
    </source>
</evidence>
<reference evidence="2 3" key="1">
    <citation type="submission" date="2018-10" db="EMBL/GenBank/DDBJ databases">
        <title>Natrarchaeobius chitinivorans gen. nov., sp. nov., and Natrarchaeobius haloalkaliphilus sp. nov., alkaliphilic, chitin-utilizing haloarchaea from hypersaline alkaline lakes.</title>
        <authorList>
            <person name="Sorokin D.Y."/>
            <person name="Elcheninov A.G."/>
            <person name="Kostrikina N.A."/>
            <person name="Bale N.J."/>
            <person name="Sinninghe Damste J.S."/>
            <person name="Khijniak T.V."/>
            <person name="Kublanov I.V."/>
            <person name="Toshchakov S.V."/>
        </authorList>
    </citation>
    <scope>NUCLEOTIDE SEQUENCE [LARGE SCALE GENOMIC DNA]</scope>
    <source>
        <strain evidence="2 3">AArcht7</strain>
    </source>
</reference>
<gene>
    <name evidence="2" type="ORF">EA472_05435</name>
</gene>
<organism evidence="2 3">
    <name type="scientific">Natrarchaeobius chitinivorans</name>
    <dbReference type="NCBI Taxonomy" id="1679083"/>
    <lineage>
        <taxon>Archaea</taxon>
        <taxon>Methanobacteriati</taxon>
        <taxon>Methanobacteriota</taxon>
        <taxon>Stenosarchaea group</taxon>
        <taxon>Halobacteria</taxon>
        <taxon>Halobacteriales</taxon>
        <taxon>Natrialbaceae</taxon>
        <taxon>Natrarchaeobius</taxon>
    </lineage>
</organism>
<dbReference type="OrthoDB" id="203311at2157"/>
<evidence type="ECO:0000256" key="1">
    <source>
        <dbReference type="SAM" id="MobiDB-lite"/>
    </source>
</evidence>
<keyword evidence="3" id="KW-1185">Reference proteome</keyword>
<dbReference type="PROSITE" id="PS51318">
    <property type="entry name" value="TAT"/>
    <property type="match status" value="1"/>
</dbReference>
<accession>A0A3N6MK88</accession>
<dbReference type="AlphaFoldDB" id="A0A3N6MK88"/>
<feature type="compositionally biased region" description="Basic and acidic residues" evidence="1">
    <location>
        <begin position="36"/>
        <end position="50"/>
    </location>
</feature>
<feature type="compositionally biased region" description="Basic residues" evidence="1">
    <location>
        <begin position="75"/>
        <end position="86"/>
    </location>
</feature>
<dbReference type="Proteomes" id="UP000281431">
    <property type="component" value="Unassembled WGS sequence"/>
</dbReference>
<feature type="compositionally biased region" description="Basic residues" evidence="1">
    <location>
        <begin position="51"/>
        <end position="65"/>
    </location>
</feature>
<sequence length="178" mass="19833">MTDDDRISRRASLKGIAATGALIGGSALGVSSASAGEKKEKKDHGKDKKDHGKYKKGKKGKKKKDHGKEKDCKKEKKKERRRRKKAREVADQVAFNFECFDPETEYARFYLHHGKDTDLTFTVKVVETGATGEITVENTLASAETFWVHAPDGNATVKLYYKGYHIATAQSDPDDHCD</sequence>
<dbReference type="EMBL" id="REFZ01000003">
    <property type="protein sequence ID" value="RQH01765.1"/>
    <property type="molecule type" value="Genomic_DNA"/>
</dbReference>
<comment type="caution">
    <text evidence="2">The sequence shown here is derived from an EMBL/GenBank/DDBJ whole genome shotgun (WGS) entry which is preliminary data.</text>
</comment>
<evidence type="ECO:0000313" key="3">
    <source>
        <dbReference type="Proteomes" id="UP000281431"/>
    </source>
</evidence>
<name>A0A3N6MK88_NATCH</name>
<feature type="region of interest" description="Disordered" evidence="1">
    <location>
        <begin position="27"/>
        <end position="88"/>
    </location>
</feature>
<dbReference type="InterPro" id="IPR006311">
    <property type="entry name" value="TAT_signal"/>
</dbReference>
<proteinExistence type="predicted"/>